<evidence type="ECO:0000313" key="1">
    <source>
        <dbReference type="EMBL" id="RBL93480.1"/>
    </source>
</evidence>
<accession>A0A365Y4P9</accession>
<evidence type="ECO:0000313" key="2">
    <source>
        <dbReference type="Proteomes" id="UP000253410"/>
    </source>
</evidence>
<sequence length="206" mass="23768">MGFFFICLSAAAQDQGEENLILYASTLKKGLYKSFREFQFNSPSEEGDLVIKSRSTAAQIYLLASRNELVMRDRAGQEHKIKSYWGFCDGQHVYIKDNGLNEIHQAGYYCIYEIHGVQPSRSIYNQADMTVSTLNTPIHLKKVINIITGEILELSLYNLRKYILPQDPELLEEFSTDKDKKDKLEYYIFRFNQRNKPSLSSPQSGK</sequence>
<comment type="caution">
    <text evidence="1">The sequence shown here is derived from an EMBL/GenBank/DDBJ whole genome shotgun (WGS) entry which is preliminary data.</text>
</comment>
<protein>
    <submittedName>
        <fullName evidence="1">Uncharacterized protein</fullName>
    </submittedName>
</protein>
<reference evidence="1 2" key="1">
    <citation type="submission" date="2018-05" db="EMBL/GenBank/DDBJ databases">
        <title>Chitinophaga sp. K3CV102501T nov., isolated from isolated from a monsoon evergreen broad-leaved forest soil.</title>
        <authorList>
            <person name="Lv Y."/>
        </authorList>
    </citation>
    <scope>NUCLEOTIDE SEQUENCE [LARGE SCALE GENOMIC DNA]</scope>
    <source>
        <strain evidence="1 2">GDMCC 1.1325</strain>
    </source>
</reference>
<organism evidence="1 2">
    <name type="scientific">Chitinophaga flava</name>
    <dbReference type="NCBI Taxonomy" id="2259036"/>
    <lineage>
        <taxon>Bacteria</taxon>
        <taxon>Pseudomonadati</taxon>
        <taxon>Bacteroidota</taxon>
        <taxon>Chitinophagia</taxon>
        <taxon>Chitinophagales</taxon>
        <taxon>Chitinophagaceae</taxon>
        <taxon>Chitinophaga</taxon>
    </lineage>
</organism>
<proteinExistence type="predicted"/>
<keyword evidence="2" id="KW-1185">Reference proteome</keyword>
<gene>
    <name evidence="1" type="ORF">DF182_13270</name>
</gene>
<dbReference type="AlphaFoldDB" id="A0A365Y4P9"/>
<name>A0A365Y4P9_9BACT</name>
<dbReference type="Proteomes" id="UP000253410">
    <property type="component" value="Unassembled WGS sequence"/>
</dbReference>
<dbReference type="EMBL" id="QFFJ01000001">
    <property type="protein sequence ID" value="RBL93480.1"/>
    <property type="molecule type" value="Genomic_DNA"/>
</dbReference>